<dbReference type="Pfam" id="PF02574">
    <property type="entry name" value="S-methyl_trans"/>
    <property type="match status" value="1"/>
</dbReference>
<evidence type="ECO:0000256" key="5">
    <source>
        <dbReference type="PIRSR" id="PIRSR037505-2"/>
    </source>
</evidence>
<dbReference type="PANTHER" id="PTHR46015:SF1">
    <property type="entry name" value="HOMOCYSTEINE S-METHYLTRANSFERASE-LIKE ISOFORM 1"/>
    <property type="match status" value="1"/>
</dbReference>
<comment type="cofactor">
    <cofactor evidence="5">
        <name>Zn(2+)</name>
        <dbReference type="ChEBI" id="CHEBI:29105"/>
    </cofactor>
    <text evidence="5">Binds 1 zinc ion per subunit.</text>
</comment>
<sequence>MAHPTPSPPPTLTHLLTHTTTPLILDGALATYLEALGATLSSTLWSASLLQTSPSLIRQAHTDYYRAGANIAITASYQASIPGLVQHLGVSEDEAYALVQRSVALAREARENTTKEKKKKRRRNLFIAGSIGPYGAYLCDGSEYTGTYTSSNPSRTAFQNFHQGRMAALISSGIDMLALETLPSYPETHSLVSLLNTTYPNTPAYFSFTLSPTSATHISDGTPLSTILTLLDTCPSVVAVGVNCVNQDVALEAIQELKRLTRMPLLVYPNSGEEWNAVKRDWEGGRRGARELAQRSKEYWDAGARMVGGCCRTTPEDIRVIAEALRGVGRVEGG</sequence>
<evidence type="ECO:0000256" key="1">
    <source>
        <dbReference type="ARBA" id="ARBA00022603"/>
    </source>
</evidence>
<reference evidence="8" key="1">
    <citation type="journal article" date="2020" name="Stud. Mycol.">
        <title>101 Dothideomycetes genomes: a test case for predicting lifestyles and emergence of pathogens.</title>
        <authorList>
            <person name="Haridas S."/>
            <person name="Albert R."/>
            <person name="Binder M."/>
            <person name="Bloem J."/>
            <person name="Labutti K."/>
            <person name="Salamov A."/>
            <person name="Andreopoulos B."/>
            <person name="Baker S."/>
            <person name="Barry K."/>
            <person name="Bills G."/>
            <person name="Bluhm B."/>
            <person name="Cannon C."/>
            <person name="Castanera R."/>
            <person name="Culley D."/>
            <person name="Daum C."/>
            <person name="Ezra D."/>
            <person name="Gonzalez J."/>
            <person name="Henrissat B."/>
            <person name="Kuo A."/>
            <person name="Liang C."/>
            <person name="Lipzen A."/>
            <person name="Lutzoni F."/>
            <person name="Magnuson J."/>
            <person name="Mondo S."/>
            <person name="Nolan M."/>
            <person name="Ohm R."/>
            <person name="Pangilinan J."/>
            <person name="Park H.-J."/>
            <person name="Ramirez L."/>
            <person name="Alfaro M."/>
            <person name="Sun H."/>
            <person name="Tritt A."/>
            <person name="Yoshinaga Y."/>
            <person name="Zwiers L.-H."/>
            <person name="Turgeon B."/>
            <person name="Goodwin S."/>
            <person name="Spatafora J."/>
            <person name="Crous P."/>
            <person name="Grigoriev I."/>
        </authorList>
    </citation>
    <scope>NUCLEOTIDE SEQUENCE</scope>
    <source>
        <strain evidence="8">CBS 473.64</strain>
    </source>
</reference>
<dbReference type="NCBIfam" id="NF007020">
    <property type="entry name" value="PRK09485.1"/>
    <property type="match status" value="1"/>
</dbReference>
<keyword evidence="2 6" id="KW-0808">Transferase</keyword>
<keyword evidence="4 5" id="KW-0862">Zinc</keyword>
<name>A0A6A6S107_9PLEO</name>
<dbReference type="InterPro" id="IPR003726">
    <property type="entry name" value="HCY_dom"/>
</dbReference>
<dbReference type="PROSITE" id="PS50970">
    <property type="entry name" value="HCY"/>
    <property type="match status" value="1"/>
</dbReference>
<dbReference type="Gene3D" id="3.20.20.330">
    <property type="entry name" value="Homocysteine-binding-like domain"/>
    <property type="match status" value="1"/>
</dbReference>
<organism evidence="8 9">
    <name type="scientific">Massarina eburnea CBS 473.64</name>
    <dbReference type="NCBI Taxonomy" id="1395130"/>
    <lineage>
        <taxon>Eukaryota</taxon>
        <taxon>Fungi</taxon>
        <taxon>Dikarya</taxon>
        <taxon>Ascomycota</taxon>
        <taxon>Pezizomycotina</taxon>
        <taxon>Dothideomycetes</taxon>
        <taxon>Pleosporomycetidae</taxon>
        <taxon>Pleosporales</taxon>
        <taxon>Massarineae</taxon>
        <taxon>Massarinaceae</taxon>
        <taxon>Massarina</taxon>
    </lineage>
</organism>
<dbReference type="InterPro" id="IPR017226">
    <property type="entry name" value="BHMT-like"/>
</dbReference>
<dbReference type="GO" id="GO:0008898">
    <property type="term" value="F:S-adenosylmethionine-homocysteine S-methyltransferase activity"/>
    <property type="evidence" value="ECO:0007669"/>
    <property type="project" value="TreeGrafter"/>
</dbReference>
<dbReference type="InterPro" id="IPR051486">
    <property type="entry name" value="Hcy_S-methyltransferase"/>
</dbReference>
<dbReference type="SUPFAM" id="SSF82282">
    <property type="entry name" value="Homocysteine S-methyltransferase"/>
    <property type="match status" value="1"/>
</dbReference>
<keyword evidence="9" id="KW-1185">Reference proteome</keyword>
<dbReference type="AlphaFoldDB" id="A0A6A6S107"/>
<keyword evidence="1 6" id="KW-0489">Methyltransferase</keyword>
<proteinExistence type="predicted"/>
<dbReference type="GO" id="GO:0008270">
    <property type="term" value="F:zinc ion binding"/>
    <property type="evidence" value="ECO:0007669"/>
    <property type="project" value="InterPro"/>
</dbReference>
<dbReference type="GO" id="GO:0032259">
    <property type="term" value="P:methylation"/>
    <property type="evidence" value="ECO:0007669"/>
    <property type="project" value="UniProtKB-KW"/>
</dbReference>
<keyword evidence="3 5" id="KW-0479">Metal-binding</keyword>
<evidence type="ECO:0000256" key="3">
    <source>
        <dbReference type="ARBA" id="ARBA00022723"/>
    </source>
</evidence>
<feature type="binding site" evidence="5 6">
    <location>
        <position position="311"/>
    </location>
    <ligand>
        <name>Zn(2+)</name>
        <dbReference type="ChEBI" id="CHEBI:29105"/>
    </ligand>
</feature>
<dbReference type="InterPro" id="IPR036589">
    <property type="entry name" value="HCY_dom_sf"/>
</dbReference>
<dbReference type="GO" id="GO:0033528">
    <property type="term" value="P:S-methylmethionine cycle"/>
    <property type="evidence" value="ECO:0007669"/>
    <property type="project" value="TreeGrafter"/>
</dbReference>
<evidence type="ECO:0000259" key="7">
    <source>
        <dbReference type="PROSITE" id="PS50970"/>
    </source>
</evidence>
<gene>
    <name evidence="8" type="ORF">P280DRAFT_398959</name>
</gene>
<accession>A0A6A6S107</accession>
<evidence type="ECO:0000256" key="4">
    <source>
        <dbReference type="ARBA" id="ARBA00022833"/>
    </source>
</evidence>
<dbReference type="PIRSF" id="PIRSF037505">
    <property type="entry name" value="Betaine_HMT"/>
    <property type="match status" value="1"/>
</dbReference>
<protein>
    <submittedName>
        <fullName evidence="8">Homocysteine S-methyltransferase</fullName>
    </submittedName>
</protein>
<evidence type="ECO:0000256" key="2">
    <source>
        <dbReference type="ARBA" id="ARBA00022679"/>
    </source>
</evidence>
<dbReference type="Proteomes" id="UP000799753">
    <property type="component" value="Unassembled WGS sequence"/>
</dbReference>
<dbReference type="GO" id="GO:0009086">
    <property type="term" value="P:methionine biosynthetic process"/>
    <property type="evidence" value="ECO:0007669"/>
    <property type="project" value="InterPro"/>
</dbReference>
<dbReference type="OrthoDB" id="261426at2759"/>
<dbReference type="FunFam" id="3.20.20.330:FF:000002">
    <property type="entry name" value="Homocysteine S-methyltransferase"/>
    <property type="match status" value="1"/>
</dbReference>
<evidence type="ECO:0000313" key="9">
    <source>
        <dbReference type="Proteomes" id="UP000799753"/>
    </source>
</evidence>
<evidence type="ECO:0000313" key="8">
    <source>
        <dbReference type="EMBL" id="KAF2641516.1"/>
    </source>
</evidence>
<dbReference type="EMBL" id="MU006783">
    <property type="protein sequence ID" value="KAF2641516.1"/>
    <property type="molecule type" value="Genomic_DNA"/>
</dbReference>
<evidence type="ECO:0000256" key="6">
    <source>
        <dbReference type="PROSITE-ProRule" id="PRU00333"/>
    </source>
</evidence>
<feature type="binding site" evidence="5 6">
    <location>
        <position position="244"/>
    </location>
    <ligand>
        <name>Zn(2+)</name>
        <dbReference type="ChEBI" id="CHEBI:29105"/>
    </ligand>
</feature>
<dbReference type="PANTHER" id="PTHR46015">
    <property type="entry name" value="ZGC:172121"/>
    <property type="match status" value="1"/>
</dbReference>
<feature type="domain" description="Hcy-binding" evidence="7">
    <location>
        <begin position="11"/>
        <end position="325"/>
    </location>
</feature>
<feature type="binding site" evidence="5 6">
    <location>
        <position position="310"/>
    </location>
    <ligand>
        <name>Zn(2+)</name>
        <dbReference type="ChEBI" id="CHEBI:29105"/>
    </ligand>
</feature>